<evidence type="ECO:0000256" key="10">
    <source>
        <dbReference type="ARBA" id="ARBA00023004"/>
    </source>
</evidence>
<keyword evidence="9" id="KW-0378">Hydrolase</keyword>
<dbReference type="GO" id="GO:0032357">
    <property type="term" value="F:oxidized purine DNA binding"/>
    <property type="evidence" value="ECO:0007669"/>
    <property type="project" value="TreeGrafter"/>
</dbReference>
<gene>
    <name evidence="16" type="ORF">DFH08DRAFT_285854</name>
</gene>
<keyword evidence="11" id="KW-0411">Iron-sulfur</keyword>
<dbReference type="GO" id="GO:0051539">
    <property type="term" value="F:4 iron, 4 sulfur cluster binding"/>
    <property type="evidence" value="ECO:0007669"/>
    <property type="project" value="UniProtKB-KW"/>
</dbReference>
<evidence type="ECO:0000259" key="15">
    <source>
        <dbReference type="SMART" id="SM00478"/>
    </source>
</evidence>
<evidence type="ECO:0000256" key="14">
    <source>
        <dbReference type="SAM" id="MobiDB-lite"/>
    </source>
</evidence>
<evidence type="ECO:0000256" key="8">
    <source>
        <dbReference type="ARBA" id="ARBA00022763"/>
    </source>
</evidence>
<dbReference type="InterPro" id="IPR003265">
    <property type="entry name" value="HhH-GPD_domain"/>
</dbReference>
<name>A0AAD7EMQ4_9AGAR</name>
<dbReference type="GO" id="GO:0000701">
    <property type="term" value="F:purine-specific mismatch base pair DNA N-glycosylase activity"/>
    <property type="evidence" value="ECO:0007669"/>
    <property type="project" value="UniProtKB-EC"/>
</dbReference>
<evidence type="ECO:0000256" key="1">
    <source>
        <dbReference type="ARBA" id="ARBA00000843"/>
    </source>
</evidence>
<dbReference type="Gene3D" id="1.10.340.30">
    <property type="entry name" value="Hypothetical protein, domain 2"/>
    <property type="match status" value="1"/>
</dbReference>
<evidence type="ECO:0000256" key="4">
    <source>
        <dbReference type="ARBA" id="ARBA00012045"/>
    </source>
</evidence>
<accession>A0AAD7EMQ4</accession>
<evidence type="ECO:0000256" key="6">
    <source>
        <dbReference type="ARBA" id="ARBA00022485"/>
    </source>
</evidence>
<keyword evidence="6" id="KW-0004">4Fe-4S</keyword>
<dbReference type="PANTHER" id="PTHR42944:SF1">
    <property type="entry name" value="ADENINE DNA GLYCOSYLASE"/>
    <property type="match status" value="1"/>
</dbReference>
<dbReference type="InterPro" id="IPR011257">
    <property type="entry name" value="DNA_glycosylase"/>
</dbReference>
<dbReference type="GO" id="GO:0034039">
    <property type="term" value="F:8-oxo-7,8-dihydroguanine DNA N-glycosylase activity"/>
    <property type="evidence" value="ECO:0007669"/>
    <property type="project" value="TreeGrafter"/>
</dbReference>
<evidence type="ECO:0000256" key="11">
    <source>
        <dbReference type="ARBA" id="ARBA00023014"/>
    </source>
</evidence>
<dbReference type="Proteomes" id="UP001218218">
    <property type="component" value="Unassembled WGS sequence"/>
</dbReference>
<dbReference type="InterPro" id="IPR023170">
    <property type="entry name" value="HhH_base_excis_C"/>
</dbReference>
<dbReference type="Gene3D" id="1.10.1670.10">
    <property type="entry name" value="Helix-hairpin-Helix base-excision DNA repair enzymes (C-terminal)"/>
    <property type="match status" value="1"/>
</dbReference>
<comment type="cofactor">
    <cofactor evidence="2">
        <name>[4Fe-4S] cluster</name>
        <dbReference type="ChEBI" id="CHEBI:49883"/>
    </cofactor>
</comment>
<protein>
    <recommendedName>
        <fullName evidence="5">Adenine DNA glycosylase</fullName>
        <ecNumber evidence="4">3.2.2.31</ecNumber>
    </recommendedName>
</protein>
<evidence type="ECO:0000256" key="7">
    <source>
        <dbReference type="ARBA" id="ARBA00022723"/>
    </source>
</evidence>
<proteinExistence type="inferred from homology"/>
<evidence type="ECO:0000256" key="5">
    <source>
        <dbReference type="ARBA" id="ARBA00022023"/>
    </source>
</evidence>
<dbReference type="CDD" id="cd00056">
    <property type="entry name" value="ENDO3c"/>
    <property type="match status" value="1"/>
</dbReference>
<evidence type="ECO:0000256" key="13">
    <source>
        <dbReference type="ARBA" id="ARBA00023295"/>
    </source>
</evidence>
<keyword evidence="12" id="KW-0234">DNA repair</keyword>
<keyword evidence="13" id="KW-0326">Glycosidase</keyword>
<evidence type="ECO:0000256" key="12">
    <source>
        <dbReference type="ARBA" id="ARBA00023204"/>
    </source>
</evidence>
<dbReference type="GO" id="GO:0006285">
    <property type="term" value="P:base-excision repair, AP site formation"/>
    <property type="evidence" value="ECO:0007669"/>
    <property type="project" value="UniProtKB-ARBA"/>
</dbReference>
<comment type="caution">
    <text evidence="16">The sequence shown here is derived from an EMBL/GenBank/DDBJ whole genome shotgun (WGS) entry which is preliminary data.</text>
</comment>
<evidence type="ECO:0000313" key="17">
    <source>
        <dbReference type="Proteomes" id="UP001218218"/>
    </source>
</evidence>
<keyword evidence="17" id="KW-1185">Reference proteome</keyword>
<dbReference type="InterPro" id="IPR044298">
    <property type="entry name" value="MIG/MutY"/>
</dbReference>
<evidence type="ECO:0000256" key="2">
    <source>
        <dbReference type="ARBA" id="ARBA00001966"/>
    </source>
</evidence>
<feature type="domain" description="HhH-GPD" evidence="15">
    <location>
        <begin position="127"/>
        <end position="284"/>
    </location>
</feature>
<reference evidence="16" key="1">
    <citation type="submission" date="2023-03" db="EMBL/GenBank/DDBJ databases">
        <title>Massive genome expansion in bonnet fungi (Mycena s.s.) driven by repeated elements and novel gene families across ecological guilds.</title>
        <authorList>
            <consortium name="Lawrence Berkeley National Laboratory"/>
            <person name="Harder C.B."/>
            <person name="Miyauchi S."/>
            <person name="Viragh M."/>
            <person name="Kuo A."/>
            <person name="Thoen E."/>
            <person name="Andreopoulos B."/>
            <person name="Lu D."/>
            <person name="Skrede I."/>
            <person name="Drula E."/>
            <person name="Henrissat B."/>
            <person name="Morin E."/>
            <person name="Kohler A."/>
            <person name="Barry K."/>
            <person name="LaButti K."/>
            <person name="Morin E."/>
            <person name="Salamov A."/>
            <person name="Lipzen A."/>
            <person name="Mereny Z."/>
            <person name="Hegedus B."/>
            <person name="Baldrian P."/>
            <person name="Stursova M."/>
            <person name="Weitz H."/>
            <person name="Taylor A."/>
            <person name="Grigoriev I.V."/>
            <person name="Nagy L.G."/>
            <person name="Martin F."/>
            <person name="Kauserud H."/>
        </authorList>
    </citation>
    <scope>NUCLEOTIDE SEQUENCE</scope>
    <source>
        <strain evidence="16">CBHHK002</strain>
    </source>
</reference>
<dbReference type="FunFam" id="1.10.340.30:FF:000002">
    <property type="entry name" value="Adenine DNA glycosylase"/>
    <property type="match status" value="1"/>
</dbReference>
<dbReference type="SUPFAM" id="SSF48150">
    <property type="entry name" value="DNA-glycosylase"/>
    <property type="match status" value="1"/>
</dbReference>
<dbReference type="AlphaFoldDB" id="A0AAD7EMQ4"/>
<organism evidence="16 17">
    <name type="scientific">Mycena albidolilacea</name>
    <dbReference type="NCBI Taxonomy" id="1033008"/>
    <lineage>
        <taxon>Eukaryota</taxon>
        <taxon>Fungi</taxon>
        <taxon>Dikarya</taxon>
        <taxon>Basidiomycota</taxon>
        <taxon>Agaricomycotina</taxon>
        <taxon>Agaricomycetes</taxon>
        <taxon>Agaricomycetidae</taxon>
        <taxon>Agaricales</taxon>
        <taxon>Marasmiineae</taxon>
        <taxon>Mycenaceae</taxon>
        <taxon>Mycena</taxon>
    </lineage>
</organism>
<comment type="catalytic activity">
    <reaction evidence="1">
        <text>Hydrolyzes free adenine bases from 7,8-dihydro-8-oxoguanine:adenine mismatched double-stranded DNA, leaving an apurinic site.</text>
        <dbReference type="EC" id="3.2.2.31"/>
    </reaction>
</comment>
<dbReference type="Pfam" id="PF00730">
    <property type="entry name" value="HhH-GPD"/>
    <property type="match status" value="1"/>
</dbReference>
<dbReference type="EC" id="3.2.2.31" evidence="4"/>
<dbReference type="PANTHER" id="PTHR42944">
    <property type="entry name" value="ADENINE DNA GLYCOSYLASE"/>
    <property type="match status" value="1"/>
</dbReference>
<keyword evidence="7" id="KW-0479">Metal-binding</keyword>
<sequence length="541" mass="59789">MGKRKFSSPEQSLDTDSGSDFSASDDQFEVPCSSKTRRKSTSRPSKKRTRHDGANDVSGALPIYSSHAKSIHVMDAADVSSIRTALVQWYETVHLLRQMPWRKQHNPTLDHEQRAQRAYEVWISEIMLQQTQVATVIPYYNRWLERFPTIRDLAGASIDEVNSLWKGLGYYSRASRLLAGAKKAVEDYGGRLPDNAKDMQANIPGIGRYSAGAICSIAYGENVPVLDGNVNRLLSRFLALHAPPKAKKTLDILWNAASAMVQDLSSSSEYPGDINQALIELGSTVCKVRDPTCASCPLRTWCAAYTATQINNPTTPPTDIEDLCNICEPLTDDTSVTAYPMKANKKKAREELDIVNVVEWRSGSDRQFMLVRRPEGGLLAGLDEFPTSPNVPASMSRARQLKIPQEILADFLHRDVQLLDAAQKPIPKGPNLGLRIAKVQPAGDVVHVFSHIKKTYRVQWVLLEGTSDVPELASAGALGDSSNTAKTKGKAKSRKADKISNVMPCSTWVPLDEVATKNMGTGSMKVWNLCRTLWEAENYST</sequence>
<feature type="compositionally biased region" description="Basic residues" evidence="14">
    <location>
        <begin position="35"/>
        <end position="50"/>
    </location>
</feature>
<feature type="region of interest" description="Disordered" evidence="14">
    <location>
        <begin position="1"/>
        <end position="59"/>
    </location>
</feature>
<evidence type="ECO:0000256" key="3">
    <source>
        <dbReference type="ARBA" id="ARBA00008343"/>
    </source>
</evidence>
<dbReference type="GO" id="GO:0005634">
    <property type="term" value="C:nucleus"/>
    <property type="evidence" value="ECO:0007669"/>
    <property type="project" value="TreeGrafter"/>
</dbReference>
<dbReference type="GO" id="GO:0035485">
    <property type="term" value="F:adenine/guanine mispair binding"/>
    <property type="evidence" value="ECO:0007669"/>
    <property type="project" value="TreeGrafter"/>
</dbReference>
<feature type="compositionally biased region" description="Polar residues" evidence="14">
    <location>
        <begin position="8"/>
        <end position="25"/>
    </location>
</feature>
<evidence type="ECO:0000256" key="9">
    <source>
        <dbReference type="ARBA" id="ARBA00022801"/>
    </source>
</evidence>
<dbReference type="EMBL" id="JARIHO010000031">
    <property type="protein sequence ID" value="KAJ7336293.1"/>
    <property type="molecule type" value="Genomic_DNA"/>
</dbReference>
<dbReference type="InterPro" id="IPR015797">
    <property type="entry name" value="NUDIX_hydrolase-like_dom_sf"/>
</dbReference>
<dbReference type="PROSITE" id="PS01155">
    <property type="entry name" value="ENDONUCLEASE_III_2"/>
    <property type="match status" value="1"/>
</dbReference>
<keyword evidence="10" id="KW-0408">Iron</keyword>
<comment type="similarity">
    <text evidence="3">Belongs to the Nth/MutY family.</text>
</comment>
<dbReference type="GO" id="GO:0046872">
    <property type="term" value="F:metal ion binding"/>
    <property type="evidence" value="ECO:0007669"/>
    <property type="project" value="UniProtKB-KW"/>
</dbReference>
<dbReference type="GO" id="GO:0006298">
    <property type="term" value="P:mismatch repair"/>
    <property type="evidence" value="ECO:0007669"/>
    <property type="project" value="TreeGrafter"/>
</dbReference>
<evidence type="ECO:0000313" key="16">
    <source>
        <dbReference type="EMBL" id="KAJ7336293.1"/>
    </source>
</evidence>
<dbReference type="InterPro" id="IPR004036">
    <property type="entry name" value="Endonuclease-III-like_CS2"/>
</dbReference>
<dbReference type="Gene3D" id="3.90.79.10">
    <property type="entry name" value="Nucleoside Triphosphate Pyrophosphohydrolase"/>
    <property type="match status" value="1"/>
</dbReference>
<keyword evidence="8" id="KW-0227">DNA damage</keyword>
<dbReference type="SUPFAM" id="SSF55811">
    <property type="entry name" value="Nudix"/>
    <property type="match status" value="1"/>
</dbReference>
<dbReference type="SMART" id="SM00478">
    <property type="entry name" value="ENDO3c"/>
    <property type="match status" value="1"/>
</dbReference>